<dbReference type="EMBL" id="JAOCZP010000001">
    <property type="protein sequence ID" value="MCT7373663.1"/>
    <property type="molecule type" value="Genomic_DNA"/>
</dbReference>
<dbReference type="Pfam" id="PF12146">
    <property type="entry name" value="Hydrolase_4"/>
    <property type="match status" value="1"/>
</dbReference>
<evidence type="ECO:0000256" key="1">
    <source>
        <dbReference type="SAM" id="MobiDB-lite"/>
    </source>
</evidence>
<keyword evidence="4" id="KW-1185">Reference proteome</keyword>
<evidence type="ECO:0000259" key="2">
    <source>
        <dbReference type="Pfam" id="PF12146"/>
    </source>
</evidence>
<organism evidence="3 4">
    <name type="scientific">Chelativorans salis</name>
    <dbReference type="NCBI Taxonomy" id="2978478"/>
    <lineage>
        <taxon>Bacteria</taxon>
        <taxon>Pseudomonadati</taxon>
        <taxon>Pseudomonadota</taxon>
        <taxon>Alphaproteobacteria</taxon>
        <taxon>Hyphomicrobiales</taxon>
        <taxon>Phyllobacteriaceae</taxon>
        <taxon>Chelativorans</taxon>
    </lineage>
</organism>
<dbReference type="PANTHER" id="PTHR12277">
    <property type="entry name" value="ALPHA/BETA HYDROLASE DOMAIN-CONTAINING PROTEIN"/>
    <property type="match status" value="1"/>
</dbReference>
<dbReference type="SUPFAM" id="SSF53474">
    <property type="entry name" value="alpha/beta-Hydrolases"/>
    <property type="match status" value="1"/>
</dbReference>
<comment type="caution">
    <text evidence="3">The sequence shown here is derived from an EMBL/GenBank/DDBJ whole genome shotgun (WGS) entry which is preliminary data.</text>
</comment>
<name>A0ABT2LJ04_9HYPH</name>
<feature type="domain" description="Serine aminopeptidase S33" evidence="2">
    <location>
        <begin position="68"/>
        <end position="174"/>
    </location>
</feature>
<dbReference type="RefSeq" id="WP_260899992.1">
    <property type="nucleotide sequence ID" value="NZ_JAOCZP010000001.1"/>
</dbReference>
<proteinExistence type="predicted"/>
<keyword evidence="3" id="KW-0378">Hydrolase</keyword>
<dbReference type="PANTHER" id="PTHR12277:SF79">
    <property type="entry name" value="XAA-PRO DIPEPTIDYL-PEPTIDASE-RELATED"/>
    <property type="match status" value="1"/>
</dbReference>
<feature type="compositionally biased region" description="Polar residues" evidence="1">
    <location>
        <begin position="274"/>
        <end position="290"/>
    </location>
</feature>
<evidence type="ECO:0000313" key="4">
    <source>
        <dbReference type="Proteomes" id="UP001320831"/>
    </source>
</evidence>
<dbReference type="InterPro" id="IPR022742">
    <property type="entry name" value="Hydrolase_4"/>
</dbReference>
<dbReference type="Gene3D" id="3.40.50.1820">
    <property type="entry name" value="alpha/beta hydrolase"/>
    <property type="match status" value="1"/>
</dbReference>
<dbReference type="InterPro" id="IPR029058">
    <property type="entry name" value="AB_hydrolase_fold"/>
</dbReference>
<gene>
    <name evidence="3" type="ORF">N5A92_01190</name>
</gene>
<accession>A0ABT2LJ04</accession>
<sequence>MLSIALGSAAAAYACYIGGAYCLRSRVIYPLAGTPYGAFREWPGEAASRLTREIPGGRVHAFHLETARPRGRVVLLHGNMMVASDVAFLAGVWLKQGFDVLVPEYRGYASATGRPDTDGIVEDTLHFLDRMRPAPDKLIVHGISLGGGIAAELTRSRPIDALVMQSTFLSISVAAARYGLPGVLVRNLYPTERTLQTFEGRALVVHGDADPRFPPRHGRRLATLLPRHRSRYVEVPGAVHMIDDRIVAKLIADHADWLADGEGGREDVRAETDGSPSGLSSQQTPPISGP</sequence>
<dbReference type="Proteomes" id="UP001320831">
    <property type="component" value="Unassembled WGS sequence"/>
</dbReference>
<reference evidence="3 4" key="1">
    <citation type="submission" date="2022-09" db="EMBL/GenBank/DDBJ databases">
        <title>Chelativorans salina sp. nov., a novel slightly halophilic bacterium isolated from a saline lake sediment enrichment.</title>
        <authorList>
            <person name="Gao L."/>
            <person name="Fang B.-Z."/>
            <person name="Li W.-J."/>
        </authorList>
    </citation>
    <scope>NUCLEOTIDE SEQUENCE [LARGE SCALE GENOMIC DNA]</scope>
    <source>
        <strain evidence="3 4">EGI FJ00035</strain>
    </source>
</reference>
<protein>
    <submittedName>
        <fullName evidence="3">Alpha/beta hydrolase</fullName>
    </submittedName>
</protein>
<dbReference type="GO" id="GO:0016787">
    <property type="term" value="F:hydrolase activity"/>
    <property type="evidence" value="ECO:0007669"/>
    <property type="project" value="UniProtKB-KW"/>
</dbReference>
<evidence type="ECO:0000313" key="3">
    <source>
        <dbReference type="EMBL" id="MCT7373663.1"/>
    </source>
</evidence>
<feature type="region of interest" description="Disordered" evidence="1">
    <location>
        <begin position="262"/>
        <end position="290"/>
    </location>
</feature>
<feature type="compositionally biased region" description="Basic and acidic residues" evidence="1">
    <location>
        <begin position="262"/>
        <end position="272"/>
    </location>
</feature>